<keyword evidence="3" id="KW-1185">Reference proteome</keyword>
<evidence type="ECO:0000313" key="3">
    <source>
        <dbReference type="Proteomes" id="UP001168821"/>
    </source>
</evidence>
<dbReference type="EMBL" id="JALNTZ010000001">
    <property type="protein sequence ID" value="KAJ3665068.1"/>
    <property type="molecule type" value="Genomic_DNA"/>
</dbReference>
<feature type="signal peptide" evidence="1">
    <location>
        <begin position="1"/>
        <end position="25"/>
    </location>
</feature>
<proteinExistence type="predicted"/>
<reference evidence="2" key="1">
    <citation type="journal article" date="2023" name="G3 (Bethesda)">
        <title>Whole genome assemblies of Zophobas morio and Tenebrio molitor.</title>
        <authorList>
            <person name="Kaur S."/>
            <person name="Stinson S.A."/>
            <person name="diCenzo G.C."/>
        </authorList>
    </citation>
    <scope>NUCLEOTIDE SEQUENCE</scope>
    <source>
        <strain evidence="2">QUZm001</strain>
    </source>
</reference>
<comment type="caution">
    <text evidence="2">The sequence shown here is derived from an EMBL/GenBank/DDBJ whole genome shotgun (WGS) entry which is preliminary data.</text>
</comment>
<protein>
    <submittedName>
        <fullName evidence="2">Uncharacterized protein</fullName>
    </submittedName>
</protein>
<dbReference type="Proteomes" id="UP001168821">
    <property type="component" value="Unassembled WGS sequence"/>
</dbReference>
<evidence type="ECO:0000256" key="1">
    <source>
        <dbReference type="SAM" id="SignalP"/>
    </source>
</evidence>
<organism evidence="2 3">
    <name type="scientific">Zophobas morio</name>
    <dbReference type="NCBI Taxonomy" id="2755281"/>
    <lineage>
        <taxon>Eukaryota</taxon>
        <taxon>Metazoa</taxon>
        <taxon>Ecdysozoa</taxon>
        <taxon>Arthropoda</taxon>
        <taxon>Hexapoda</taxon>
        <taxon>Insecta</taxon>
        <taxon>Pterygota</taxon>
        <taxon>Neoptera</taxon>
        <taxon>Endopterygota</taxon>
        <taxon>Coleoptera</taxon>
        <taxon>Polyphaga</taxon>
        <taxon>Cucujiformia</taxon>
        <taxon>Tenebrionidae</taxon>
        <taxon>Zophobas</taxon>
    </lineage>
</organism>
<gene>
    <name evidence="2" type="ORF">Zmor_000582</name>
</gene>
<accession>A0AA38IX33</accession>
<keyword evidence="1" id="KW-0732">Signal</keyword>
<name>A0AA38IX33_9CUCU</name>
<dbReference type="AlphaFoldDB" id="A0AA38IX33"/>
<sequence>MPGKHIFKWFLWSETLIVKTYYTNAVCFDDLSRAQFGPDKAEATVGTSVSLPALRGRRTAPTRSPLTSTVIINLVNYACAAYSALVLPRYRSTDHMYCYEISTNQRIGFLSFGCVQVFQVLGEF</sequence>
<evidence type="ECO:0000313" key="2">
    <source>
        <dbReference type="EMBL" id="KAJ3665068.1"/>
    </source>
</evidence>
<feature type="chain" id="PRO_5041358570" evidence="1">
    <location>
        <begin position="26"/>
        <end position="124"/>
    </location>
</feature>